<proteinExistence type="inferred from homology"/>
<dbReference type="EC" id="3.1.26.4" evidence="6 14"/>
<evidence type="ECO:0000256" key="8">
    <source>
        <dbReference type="ARBA" id="ARBA00022490"/>
    </source>
</evidence>
<gene>
    <name evidence="14 18" type="primary">rnhB</name>
    <name evidence="18" type="ORF">N5910_07115</name>
</gene>
<evidence type="ECO:0000259" key="17">
    <source>
        <dbReference type="PROSITE" id="PS51975"/>
    </source>
</evidence>
<dbReference type="Pfam" id="PF01351">
    <property type="entry name" value="RNase_HII"/>
    <property type="match status" value="1"/>
</dbReference>
<feature type="binding site" evidence="14 15">
    <location>
        <position position="8"/>
    </location>
    <ligand>
        <name>a divalent metal cation</name>
        <dbReference type="ChEBI" id="CHEBI:60240"/>
    </ligand>
</feature>
<dbReference type="RefSeq" id="WP_074359313.1">
    <property type="nucleotide sequence ID" value="NZ_CP104550.1"/>
</dbReference>
<keyword evidence="8 14" id="KW-0963">Cytoplasm</keyword>
<evidence type="ECO:0000256" key="7">
    <source>
        <dbReference type="ARBA" id="ARBA00019179"/>
    </source>
</evidence>
<dbReference type="GO" id="GO:0032299">
    <property type="term" value="C:ribonuclease H2 complex"/>
    <property type="evidence" value="ECO:0007669"/>
    <property type="project" value="TreeGrafter"/>
</dbReference>
<evidence type="ECO:0000256" key="14">
    <source>
        <dbReference type="HAMAP-Rule" id="MF_00052"/>
    </source>
</evidence>
<comment type="function">
    <text evidence="3 14 16">Endonuclease that specifically degrades the RNA of RNA-DNA hybrids.</text>
</comment>
<organism evidence="18">
    <name type="scientific">Methanothermobacter wolfeii</name>
    <name type="common">Methanobacterium wolfei</name>
    <dbReference type="NCBI Taxonomy" id="145261"/>
    <lineage>
        <taxon>Archaea</taxon>
        <taxon>Methanobacteriati</taxon>
        <taxon>Methanobacteriota</taxon>
        <taxon>Methanomada group</taxon>
        <taxon>Methanobacteria</taxon>
        <taxon>Methanobacteriales</taxon>
        <taxon>Methanobacteriaceae</taxon>
        <taxon>Methanothermobacter</taxon>
    </lineage>
</organism>
<evidence type="ECO:0000256" key="5">
    <source>
        <dbReference type="ARBA" id="ARBA00007383"/>
    </source>
</evidence>
<evidence type="ECO:0000256" key="12">
    <source>
        <dbReference type="ARBA" id="ARBA00022801"/>
    </source>
</evidence>
<dbReference type="PANTHER" id="PTHR10954">
    <property type="entry name" value="RIBONUCLEASE H2 SUBUNIT A"/>
    <property type="match status" value="1"/>
</dbReference>
<dbReference type="GO" id="GO:0043137">
    <property type="term" value="P:DNA replication, removal of RNA primer"/>
    <property type="evidence" value="ECO:0007669"/>
    <property type="project" value="TreeGrafter"/>
</dbReference>
<dbReference type="GeneID" id="58979037"/>
<evidence type="ECO:0000256" key="1">
    <source>
        <dbReference type="ARBA" id="ARBA00000077"/>
    </source>
</evidence>
<dbReference type="PROSITE" id="PS51975">
    <property type="entry name" value="RNASE_H_2"/>
    <property type="match status" value="1"/>
</dbReference>
<sequence length="209" mass="23841">MKVLGIDEAGRGPVIGPLVVAGVMVPERKFSILRKMGIKDSKKLTPERRRFLARKIQRIARVFTVKISASDIDAMRARGFNLNEIEKIAIRRIIMEAQPDRVIIDSVDVKPSRLEDEIRAHFKDMEVKAEHGADARYYPVAAASIIAKVERDLEIEKIRKKNRKLGDIGSGYPSDPRTKRFLEGFSYDELPDFVRKSWATVKKKKEGHD</sequence>
<comment type="subcellular location">
    <subcellularLocation>
        <location evidence="4 14">Cytoplasm</location>
    </subcellularLocation>
</comment>
<dbReference type="CDD" id="cd07180">
    <property type="entry name" value="RNase_HII_archaea_like"/>
    <property type="match status" value="1"/>
</dbReference>
<dbReference type="InterPro" id="IPR012337">
    <property type="entry name" value="RNaseH-like_sf"/>
</dbReference>
<dbReference type="AlphaFoldDB" id="A0A9E7RSY3"/>
<evidence type="ECO:0000256" key="6">
    <source>
        <dbReference type="ARBA" id="ARBA00012180"/>
    </source>
</evidence>
<evidence type="ECO:0000256" key="11">
    <source>
        <dbReference type="ARBA" id="ARBA00022759"/>
    </source>
</evidence>
<dbReference type="PANTHER" id="PTHR10954:SF23">
    <property type="entry name" value="RIBONUCLEASE"/>
    <property type="match status" value="1"/>
</dbReference>
<comment type="similarity">
    <text evidence="5 14 16">Belongs to the RNase HII family.</text>
</comment>
<keyword evidence="12 14" id="KW-0378">Hydrolase</keyword>
<evidence type="ECO:0000256" key="15">
    <source>
        <dbReference type="PROSITE-ProRule" id="PRU01319"/>
    </source>
</evidence>
<dbReference type="InterPro" id="IPR036397">
    <property type="entry name" value="RNaseH_sf"/>
</dbReference>
<keyword evidence="11 14" id="KW-0255">Endonuclease</keyword>
<keyword evidence="9 14" id="KW-0540">Nuclease</keyword>
<dbReference type="GO" id="GO:0030145">
    <property type="term" value="F:manganese ion binding"/>
    <property type="evidence" value="ECO:0007669"/>
    <property type="project" value="UniProtKB-UniRule"/>
</dbReference>
<feature type="binding site" evidence="14 15">
    <location>
        <position position="105"/>
    </location>
    <ligand>
        <name>a divalent metal cation</name>
        <dbReference type="ChEBI" id="CHEBI:60240"/>
    </ligand>
</feature>
<dbReference type="EMBL" id="CP104550">
    <property type="protein sequence ID" value="UXH31306.1"/>
    <property type="molecule type" value="Genomic_DNA"/>
</dbReference>
<dbReference type="InterPro" id="IPR004649">
    <property type="entry name" value="RNase_H2_suA"/>
</dbReference>
<protein>
    <recommendedName>
        <fullName evidence="7 14">Ribonuclease HII</fullName>
        <shortName evidence="14">RNase HII</shortName>
        <ecNumber evidence="6 14">3.1.26.4</ecNumber>
    </recommendedName>
</protein>
<dbReference type="HAMAP" id="MF_00052_A">
    <property type="entry name" value="RNase_HII_A"/>
    <property type="match status" value="1"/>
</dbReference>
<feature type="binding site" evidence="14 15">
    <location>
        <position position="7"/>
    </location>
    <ligand>
        <name>a divalent metal cation</name>
        <dbReference type="ChEBI" id="CHEBI:60240"/>
    </ligand>
</feature>
<evidence type="ECO:0000256" key="3">
    <source>
        <dbReference type="ARBA" id="ARBA00004065"/>
    </source>
</evidence>
<dbReference type="GO" id="GO:0006298">
    <property type="term" value="P:mismatch repair"/>
    <property type="evidence" value="ECO:0007669"/>
    <property type="project" value="TreeGrafter"/>
</dbReference>
<evidence type="ECO:0000313" key="18">
    <source>
        <dbReference type="EMBL" id="UXH31306.1"/>
    </source>
</evidence>
<evidence type="ECO:0000256" key="2">
    <source>
        <dbReference type="ARBA" id="ARBA00001946"/>
    </source>
</evidence>
<evidence type="ECO:0000256" key="9">
    <source>
        <dbReference type="ARBA" id="ARBA00022722"/>
    </source>
</evidence>
<evidence type="ECO:0000256" key="13">
    <source>
        <dbReference type="ARBA" id="ARBA00023211"/>
    </source>
</evidence>
<dbReference type="Gene3D" id="3.30.420.10">
    <property type="entry name" value="Ribonuclease H-like superfamily/Ribonuclease H"/>
    <property type="match status" value="1"/>
</dbReference>
<dbReference type="GO" id="GO:0005737">
    <property type="term" value="C:cytoplasm"/>
    <property type="evidence" value="ECO:0007669"/>
    <property type="project" value="UniProtKB-SubCell"/>
</dbReference>
<dbReference type="InterPro" id="IPR024567">
    <property type="entry name" value="RNase_HII/HIII_dom"/>
</dbReference>
<evidence type="ECO:0000256" key="4">
    <source>
        <dbReference type="ARBA" id="ARBA00004496"/>
    </source>
</evidence>
<accession>A0A9E7RSY3</accession>
<keyword evidence="10 14" id="KW-0479">Metal-binding</keyword>
<dbReference type="GO" id="GO:0003723">
    <property type="term" value="F:RNA binding"/>
    <property type="evidence" value="ECO:0007669"/>
    <property type="project" value="UniProtKB-UniRule"/>
</dbReference>
<dbReference type="KEGG" id="mwo:MWSIV6_1409"/>
<dbReference type="GO" id="GO:0004523">
    <property type="term" value="F:RNA-DNA hybrid ribonuclease activity"/>
    <property type="evidence" value="ECO:0007669"/>
    <property type="project" value="UniProtKB-UniRule"/>
</dbReference>
<feature type="domain" description="RNase H type-2" evidence="17">
    <location>
        <begin position="1"/>
        <end position="209"/>
    </location>
</feature>
<dbReference type="InterPro" id="IPR001352">
    <property type="entry name" value="RNase_HII/HIII"/>
</dbReference>
<comment type="cofactor">
    <cofactor evidence="14 15">
        <name>Mn(2+)</name>
        <dbReference type="ChEBI" id="CHEBI:29035"/>
    </cofactor>
    <cofactor evidence="14 15">
        <name>Mg(2+)</name>
        <dbReference type="ChEBI" id="CHEBI:18420"/>
    </cofactor>
    <text evidence="14 15">Manganese or magnesium. Binds 1 divalent metal ion per monomer in the absence of substrate. May bind a second metal ion after substrate binding.</text>
</comment>
<dbReference type="GeneID" id="75107009"/>
<comment type="catalytic activity">
    <reaction evidence="1 14 15 16">
        <text>Endonucleolytic cleavage to 5'-phosphomonoester.</text>
        <dbReference type="EC" id="3.1.26.4"/>
    </reaction>
</comment>
<comment type="cofactor">
    <cofactor evidence="2">
        <name>Mg(2+)</name>
        <dbReference type="ChEBI" id="CHEBI:18420"/>
    </cofactor>
</comment>
<dbReference type="InterPro" id="IPR023160">
    <property type="entry name" value="RNase_HII_hlx-loop-hlx_cap_dom"/>
</dbReference>
<evidence type="ECO:0000256" key="10">
    <source>
        <dbReference type="ARBA" id="ARBA00022723"/>
    </source>
</evidence>
<dbReference type="SUPFAM" id="SSF53098">
    <property type="entry name" value="Ribonuclease H-like"/>
    <property type="match status" value="1"/>
</dbReference>
<name>A0A9E7RSY3_METWO</name>
<dbReference type="InterPro" id="IPR020787">
    <property type="entry name" value="RNase_HII_arc"/>
</dbReference>
<evidence type="ECO:0000256" key="16">
    <source>
        <dbReference type="RuleBase" id="RU003515"/>
    </source>
</evidence>
<keyword evidence="13 14" id="KW-0464">Manganese</keyword>
<dbReference type="NCBIfam" id="TIGR00729">
    <property type="entry name" value="ribonuclease HII"/>
    <property type="match status" value="1"/>
</dbReference>
<dbReference type="Gene3D" id="1.10.10.460">
    <property type="entry name" value="Ribonuclease hii. Domain 2"/>
    <property type="match status" value="1"/>
</dbReference>
<reference evidence="18" key="1">
    <citation type="submission" date="2022-09" db="EMBL/GenBank/DDBJ databases">
        <title>Characterization of three MwoI isoschizomers from sequenced genome and metagenomes.</title>
        <authorList>
            <person name="Fomenkov A."/>
            <person name="Xu S.Y."/>
            <person name="Roberts R.J."/>
        </authorList>
    </citation>
    <scope>NUCLEOTIDE SEQUENCE</scope>
    <source>
        <strain evidence="18">DSM 2970</strain>
    </source>
</reference>
<dbReference type="Proteomes" id="UP001065373">
    <property type="component" value="Chromosome"/>
</dbReference>